<keyword evidence="10" id="KW-1185">Reference proteome</keyword>
<reference evidence="9" key="2">
    <citation type="submission" date="2025-09" db="UniProtKB">
        <authorList>
            <consortium name="Ensembl"/>
        </authorList>
    </citation>
    <scope>IDENTIFICATION</scope>
</reference>
<evidence type="ECO:0000256" key="8">
    <source>
        <dbReference type="SAM" id="Phobius"/>
    </source>
</evidence>
<dbReference type="Proteomes" id="UP000694388">
    <property type="component" value="Unplaced"/>
</dbReference>
<evidence type="ECO:0000256" key="7">
    <source>
        <dbReference type="SAM" id="MobiDB-lite"/>
    </source>
</evidence>
<evidence type="ECO:0000256" key="4">
    <source>
        <dbReference type="ARBA" id="ARBA00022729"/>
    </source>
</evidence>
<dbReference type="GO" id="GO:0019838">
    <property type="term" value="F:growth factor binding"/>
    <property type="evidence" value="ECO:0007669"/>
    <property type="project" value="UniProtKB-KW"/>
</dbReference>
<evidence type="ECO:0000256" key="5">
    <source>
        <dbReference type="ARBA" id="ARBA00023157"/>
    </source>
</evidence>
<keyword evidence="4" id="KW-0732">Signal</keyword>
<evidence type="ECO:0000313" key="9">
    <source>
        <dbReference type="Ensembl" id="ENSEBUP00000019330.1"/>
    </source>
</evidence>
<dbReference type="PANTHER" id="PTHR15258">
    <property type="entry name" value="FGF BINDING PROTEIN-RELATED"/>
    <property type="match status" value="1"/>
</dbReference>
<dbReference type="InterPro" id="IPR010510">
    <property type="entry name" value="FGF1-bd"/>
</dbReference>
<proteinExistence type="inferred from homology"/>
<dbReference type="AlphaFoldDB" id="A0A8C4QRS5"/>
<keyword evidence="8" id="KW-0812">Transmembrane</keyword>
<organism evidence="9 10">
    <name type="scientific">Eptatretus burgeri</name>
    <name type="common">Inshore hagfish</name>
    <dbReference type="NCBI Taxonomy" id="7764"/>
    <lineage>
        <taxon>Eukaryota</taxon>
        <taxon>Metazoa</taxon>
        <taxon>Chordata</taxon>
        <taxon>Craniata</taxon>
        <taxon>Vertebrata</taxon>
        <taxon>Cyclostomata</taxon>
        <taxon>Myxini</taxon>
        <taxon>Myxiniformes</taxon>
        <taxon>Myxinidae</taxon>
        <taxon>Eptatretinae</taxon>
        <taxon>Eptatretus</taxon>
    </lineage>
</organism>
<evidence type="ECO:0000313" key="10">
    <source>
        <dbReference type="Proteomes" id="UP000694388"/>
    </source>
</evidence>
<evidence type="ECO:0000256" key="6">
    <source>
        <dbReference type="ARBA" id="ARBA00023183"/>
    </source>
</evidence>
<evidence type="ECO:0000256" key="1">
    <source>
        <dbReference type="ARBA" id="ARBA00004613"/>
    </source>
</evidence>
<dbReference type="Ensembl" id="ENSEBUT00000019906.1">
    <property type="protein sequence ID" value="ENSEBUP00000019330.1"/>
    <property type="gene ID" value="ENSEBUG00000012030.1"/>
</dbReference>
<comment type="similarity">
    <text evidence="2">Belongs to the fibroblast growth factor-binding protein family.</text>
</comment>
<dbReference type="GO" id="GO:0007267">
    <property type="term" value="P:cell-cell signaling"/>
    <property type="evidence" value="ECO:0007669"/>
    <property type="project" value="TreeGrafter"/>
</dbReference>
<dbReference type="GO" id="GO:0005576">
    <property type="term" value="C:extracellular region"/>
    <property type="evidence" value="ECO:0007669"/>
    <property type="project" value="UniProtKB-SubCell"/>
</dbReference>
<reference evidence="9" key="1">
    <citation type="submission" date="2025-08" db="UniProtKB">
        <authorList>
            <consortium name="Ensembl"/>
        </authorList>
    </citation>
    <scope>IDENTIFICATION</scope>
</reference>
<keyword evidence="3" id="KW-0964">Secreted</keyword>
<accession>A0A8C4QRS5</accession>
<dbReference type="Pfam" id="PF06473">
    <property type="entry name" value="FGF-BP1"/>
    <property type="match status" value="1"/>
</dbReference>
<sequence length="249" mass="29087">MIFSTRANPPQPHFLQILLLSFLKVPVMSILFMLYNLVAKQILKNIMLRTVGMNHSSLENTILHVEKPLEETPHPIFRQILEGESQDTMFKRRRRFKRNPLPGFFVTRGGHSCTYGPAKVIDHATGMLEVRVNCRYERTKTYMCVFQGNPKRCRAYVADQSIYWRQVQDLLAKKHHACAGKPLLDVSICKSESKDSLLKQIYASEKPPPMQQKEKPKDKKKPKGMKKSKEYCGKMWNRFCNFFVNLWHN</sequence>
<feature type="region of interest" description="Disordered" evidence="7">
    <location>
        <begin position="203"/>
        <end position="226"/>
    </location>
</feature>
<keyword evidence="8" id="KW-1133">Transmembrane helix</keyword>
<feature type="transmembrane region" description="Helical" evidence="8">
    <location>
        <begin position="14"/>
        <end position="38"/>
    </location>
</feature>
<comment type="subcellular location">
    <subcellularLocation>
        <location evidence="1">Secreted</location>
    </subcellularLocation>
</comment>
<keyword evidence="5" id="KW-1015">Disulfide bond</keyword>
<evidence type="ECO:0000256" key="2">
    <source>
        <dbReference type="ARBA" id="ARBA00008326"/>
    </source>
</evidence>
<keyword evidence="8" id="KW-0472">Membrane</keyword>
<evidence type="ECO:0000256" key="3">
    <source>
        <dbReference type="ARBA" id="ARBA00022525"/>
    </source>
</evidence>
<protein>
    <submittedName>
        <fullName evidence="9">Uncharacterized protein</fullName>
    </submittedName>
</protein>
<name>A0A8C4QRS5_EPTBU</name>
<keyword evidence="6" id="KW-0340">Growth factor binding</keyword>